<dbReference type="InParanoid" id="B4MAI1"/>
<gene>
    <name evidence="2" type="primary">Dvir\GJ15663</name>
    <name evidence="2" type="ORF">Dvir_GJ15663</name>
</gene>
<reference evidence="2 3" key="1">
    <citation type="journal article" date="2007" name="Nature">
        <title>Evolution of genes and genomes on the Drosophila phylogeny.</title>
        <authorList>
            <consortium name="Drosophila 12 Genomes Consortium"/>
            <person name="Clark A.G."/>
            <person name="Eisen M.B."/>
            <person name="Smith D.R."/>
            <person name="Bergman C.M."/>
            <person name="Oliver B."/>
            <person name="Markow T.A."/>
            <person name="Kaufman T.C."/>
            <person name="Kellis M."/>
            <person name="Gelbart W."/>
            <person name="Iyer V.N."/>
            <person name="Pollard D.A."/>
            <person name="Sackton T.B."/>
            <person name="Larracuente A.M."/>
            <person name="Singh N.D."/>
            <person name="Abad J.P."/>
            <person name="Abt D.N."/>
            <person name="Adryan B."/>
            <person name="Aguade M."/>
            <person name="Akashi H."/>
            <person name="Anderson W.W."/>
            <person name="Aquadro C.F."/>
            <person name="Ardell D.H."/>
            <person name="Arguello R."/>
            <person name="Artieri C.G."/>
            <person name="Barbash D.A."/>
            <person name="Barker D."/>
            <person name="Barsanti P."/>
            <person name="Batterham P."/>
            <person name="Batzoglou S."/>
            <person name="Begun D."/>
            <person name="Bhutkar A."/>
            <person name="Blanco E."/>
            <person name="Bosak S.A."/>
            <person name="Bradley R.K."/>
            <person name="Brand A.D."/>
            <person name="Brent M.R."/>
            <person name="Brooks A.N."/>
            <person name="Brown R.H."/>
            <person name="Butlin R.K."/>
            <person name="Caggese C."/>
            <person name="Calvi B.R."/>
            <person name="Bernardo de Carvalho A."/>
            <person name="Caspi A."/>
            <person name="Castrezana S."/>
            <person name="Celniker S.E."/>
            <person name="Chang J.L."/>
            <person name="Chapple C."/>
            <person name="Chatterji S."/>
            <person name="Chinwalla A."/>
            <person name="Civetta A."/>
            <person name="Clifton S.W."/>
            <person name="Comeron J.M."/>
            <person name="Costello J.C."/>
            <person name="Coyne J.A."/>
            <person name="Daub J."/>
            <person name="David R.G."/>
            <person name="Delcher A.L."/>
            <person name="Delehaunty K."/>
            <person name="Do C.B."/>
            <person name="Ebling H."/>
            <person name="Edwards K."/>
            <person name="Eickbush T."/>
            <person name="Evans J.D."/>
            <person name="Filipski A."/>
            <person name="Findeiss S."/>
            <person name="Freyhult E."/>
            <person name="Fulton L."/>
            <person name="Fulton R."/>
            <person name="Garcia A.C."/>
            <person name="Gardiner A."/>
            <person name="Garfield D.A."/>
            <person name="Garvin B.E."/>
            <person name="Gibson G."/>
            <person name="Gilbert D."/>
            <person name="Gnerre S."/>
            <person name="Godfrey J."/>
            <person name="Good R."/>
            <person name="Gotea V."/>
            <person name="Gravely B."/>
            <person name="Greenberg A.J."/>
            <person name="Griffiths-Jones S."/>
            <person name="Gross S."/>
            <person name="Guigo R."/>
            <person name="Gustafson E.A."/>
            <person name="Haerty W."/>
            <person name="Hahn M.W."/>
            <person name="Halligan D.L."/>
            <person name="Halpern A.L."/>
            <person name="Halter G.M."/>
            <person name="Han M.V."/>
            <person name="Heger A."/>
            <person name="Hillier L."/>
            <person name="Hinrichs A.S."/>
            <person name="Holmes I."/>
            <person name="Hoskins R.A."/>
            <person name="Hubisz M.J."/>
            <person name="Hultmark D."/>
            <person name="Huntley M.A."/>
            <person name="Jaffe D.B."/>
            <person name="Jagadeeshan S."/>
            <person name="Jeck W.R."/>
            <person name="Johnson J."/>
            <person name="Jones C.D."/>
            <person name="Jordan W.C."/>
            <person name="Karpen G.H."/>
            <person name="Kataoka E."/>
            <person name="Keightley P.D."/>
            <person name="Kheradpour P."/>
            <person name="Kirkness E.F."/>
            <person name="Koerich L.B."/>
            <person name="Kristiansen K."/>
            <person name="Kudrna D."/>
            <person name="Kulathinal R.J."/>
            <person name="Kumar S."/>
            <person name="Kwok R."/>
            <person name="Lander E."/>
            <person name="Langley C.H."/>
            <person name="Lapoint R."/>
            <person name="Lazzaro B.P."/>
            <person name="Lee S.J."/>
            <person name="Levesque L."/>
            <person name="Li R."/>
            <person name="Lin C.F."/>
            <person name="Lin M.F."/>
            <person name="Lindblad-Toh K."/>
            <person name="Llopart A."/>
            <person name="Long M."/>
            <person name="Low L."/>
            <person name="Lozovsky E."/>
            <person name="Lu J."/>
            <person name="Luo M."/>
            <person name="Machado C.A."/>
            <person name="Makalowski W."/>
            <person name="Marzo M."/>
            <person name="Matsuda M."/>
            <person name="Matzkin L."/>
            <person name="McAllister B."/>
            <person name="McBride C.S."/>
            <person name="McKernan B."/>
            <person name="McKernan K."/>
            <person name="Mendez-Lago M."/>
            <person name="Minx P."/>
            <person name="Mollenhauer M.U."/>
            <person name="Montooth K."/>
            <person name="Mount S.M."/>
            <person name="Mu X."/>
            <person name="Myers E."/>
            <person name="Negre B."/>
            <person name="Newfeld S."/>
            <person name="Nielsen R."/>
            <person name="Noor M.A."/>
            <person name="O'Grady P."/>
            <person name="Pachter L."/>
            <person name="Papaceit M."/>
            <person name="Parisi M.J."/>
            <person name="Parisi M."/>
            <person name="Parts L."/>
            <person name="Pedersen J.S."/>
            <person name="Pesole G."/>
            <person name="Phillippy A.M."/>
            <person name="Ponting C.P."/>
            <person name="Pop M."/>
            <person name="Porcelli D."/>
            <person name="Powell J.R."/>
            <person name="Prohaska S."/>
            <person name="Pruitt K."/>
            <person name="Puig M."/>
            <person name="Quesneville H."/>
            <person name="Ram K.R."/>
            <person name="Rand D."/>
            <person name="Rasmussen M.D."/>
            <person name="Reed L.K."/>
            <person name="Reenan R."/>
            <person name="Reily A."/>
            <person name="Remington K.A."/>
            <person name="Rieger T.T."/>
            <person name="Ritchie M.G."/>
            <person name="Robin C."/>
            <person name="Rogers Y.H."/>
            <person name="Rohde C."/>
            <person name="Rozas J."/>
            <person name="Rubenfield M.J."/>
            <person name="Ruiz A."/>
            <person name="Russo S."/>
            <person name="Salzberg S.L."/>
            <person name="Sanchez-Gracia A."/>
            <person name="Saranga D.J."/>
            <person name="Sato H."/>
            <person name="Schaeffer S.W."/>
            <person name="Schatz M.C."/>
            <person name="Schlenke T."/>
            <person name="Schwartz R."/>
            <person name="Segarra C."/>
            <person name="Singh R.S."/>
            <person name="Sirot L."/>
            <person name="Sirota M."/>
            <person name="Sisneros N.B."/>
            <person name="Smith C.D."/>
            <person name="Smith T.F."/>
            <person name="Spieth J."/>
            <person name="Stage D.E."/>
            <person name="Stark A."/>
            <person name="Stephan W."/>
            <person name="Strausberg R.L."/>
            <person name="Strempel S."/>
            <person name="Sturgill D."/>
            <person name="Sutton G."/>
            <person name="Sutton G.G."/>
            <person name="Tao W."/>
            <person name="Teichmann S."/>
            <person name="Tobari Y.N."/>
            <person name="Tomimura Y."/>
            <person name="Tsolas J.M."/>
            <person name="Valente V.L."/>
            <person name="Venter E."/>
            <person name="Venter J.C."/>
            <person name="Vicario S."/>
            <person name="Vieira F.G."/>
            <person name="Vilella A.J."/>
            <person name="Villasante A."/>
            <person name="Walenz B."/>
            <person name="Wang J."/>
            <person name="Wasserman M."/>
            <person name="Watts T."/>
            <person name="Wilson D."/>
            <person name="Wilson R.K."/>
            <person name="Wing R.A."/>
            <person name="Wolfner M.F."/>
            <person name="Wong A."/>
            <person name="Wong G.K."/>
            <person name="Wu C.I."/>
            <person name="Wu G."/>
            <person name="Yamamoto D."/>
            <person name="Yang H.P."/>
            <person name="Yang S.P."/>
            <person name="Yorke J.A."/>
            <person name="Yoshida K."/>
            <person name="Zdobnov E."/>
            <person name="Zhang P."/>
            <person name="Zhang Y."/>
            <person name="Zimin A.V."/>
            <person name="Baldwin J."/>
            <person name="Abdouelleil A."/>
            <person name="Abdulkadir J."/>
            <person name="Abebe A."/>
            <person name="Abera B."/>
            <person name="Abreu J."/>
            <person name="Acer S.C."/>
            <person name="Aftuck L."/>
            <person name="Alexander A."/>
            <person name="An P."/>
            <person name="Anderson E."/>
            <person name="Anderson S."/>
            <person name="Arachi H."/>
            <person name="Azer M."/>
            <person name="Bachantsang P."/>
            <person name="Barry A."/>
            <person name="Bayul T."/>
            <person name="Berlin A."/>
            <person name="Bessette D."/>
            <person name="Bloom T."/>
            <person name="Blye J."/>
            <person name="Boguslavskiy L."/>
            <person name="Bonnet C."/>
            <person name="Boukhgalter B."/>
            <person name="Bourzgui I."/>
            <person name="Brown A."/>
            <person name="Cahill P."/>
            <person name="Channer S."/>
            <person name="Cheshatsang Y."/>
            <person name="Chuda L."/>
            <person name="Citroen M."/>
            <person name="Collymore A."/>
            <person name="Cooke P."/>
            <person name="Costello M."/>
            <person name="D'Aco K."/>
            <person name="Daza R."/>
            <person name="De Haan G."/>
            <person name="DeGray S."/>
            <person name="DeMaso C."/>
            <person name="Dhargay N."/>
            <person name="Dooley K."/>
            <person name="Dooley E."/>
            <person name="Doricent M."/>
            <person name="Dorje P."/>
            <person name="Dorjee K."/>
            <person name="Dupes A."/>
            <person name="Elong R."/>
            <person name="Falk J."/>
            <person name="Farina A."/>
            <person name="Faro S."/>
            <person name="Ferguson D."/>
            <person name="Fisher S."/>
            <person name="Foley C.D."/>
            <person name="Franke A."/>
            <person name="Friedrich D."/>
            <person name="Gadbois L."/>
            <person name="Gearin G."/>
            <person name="Gearin C.R."/>
            <person name="Giannoukos G."/>
            <person name="Goode T."/>
            <person name="Graham J."/>
            <person name="Grandbois E."/>
            <person name="Grewal S."/>
            <person name="Gyaltsen K."/>
            <person name="Hafez N."/>
            <person name="Hagos B."/>
            <person name="Hall J."/>
            <person name="Henson C."/>
            <person name="Hollinger A."/>
            <person name="Honan T."/>
            <person name="Huard M.D."/>
            <person name="Hughes L."/>
            <person name="Hurhula B."/>
            <person name="Husby M.E."/>
            <person name="Kamat A."/>
            <person name="Kanga B."/>
            <person name="Kashin S."/>
            <person name="Khazanovich D."/>
            <person name="Kisner P."/>
            <person name="Lance K."/>
            <person name="Lara M."/>
            <person name="Lee W."/>
            <person name="Lennon N."/>
            <person name="Letendre F."/>
            <person name="LeVine R."/>
            <person name="Lipovsky A."/>
            <person name="Liu X."/>
            <person name="Liu J."/>
            <person name="Liu S."/>
            <person name="Lokyitsang T."/>
            <person name="Lokyitsang Y."/>
            <person name="Lubonja R."/>
            <person name="Lui A."/>
            <person name="MacDonald P."/>
            <person name="Magnisalis V."/>
            <person name="Maru K."/>
            <person name="Matthews C."/>
            <person name="McCusker W."/>
            <person name="McDonough S."/>
            <person name="Mehta T."/>
            <person name="Meldrim J."/>
            <person name="Meneus L."/>
            <person name="Mihai O."/>
            <person name="Mihalev A."/>
            <person name="Mihova T."/>
            <person name="Mittelman R."/>
            <person name="Mlenga V."/>
            <person name="Montmayeur A."/>
            <person name="Mulrain L."/>
            <person name="Navidi A."/>
            <person name="Naylor J."/>
            <person name="Negash T."/>
            <person name="Nguyen T."/>
            <person name="Nguyen N."/>
            <person name="Nicol R."/>
            <person name="Norbu C."/>
            <person name="Norbu N."/>
            <person name="Novod N."/>
            <person name="O'Neill B."/>
            <person name="Osman S."/>
            <person name="Markiewicz E."/>
            <person name="Oyono O.L."/>
            <person name="Patti C."/>
            <person name="Phunkhang P."/>
            <person name="Pierre F."/>
            <person name="Priest M."/>
            <person name="Raghuraman S."/>
            <person name="Rege F."/>
            <person name="Reyes R."/>
            <person name="Rise C."/>
            <person name="Rogov P."/>
            <person name="Ross K."/>
            <person name="Ryan E."/>
            <person name="Settipalli S."/>
            <person name="Shea T."/>
            <person name="Sherpa N."/>
            <person name="Shi L."/>
            <person name="Shih D."/>
            <person name="Sparrow T."/>
            <person name="Spaulding J."/>
            <person name="Stalker J."/>
            <person name="Stange-Thomann N."/>
            <person name="Stavropoulos S."/>
            <person name="Stone C."/>
            <person name="Strader C."/>
            <person name="Tesfaye S."/>
            <person name="Thomson T."/>
            <person name="Thoulutsang Y."/>
            <person name="Thoulutsang D."/>
            <person name="Topham K."/>
            <person name="Topping I."/>
            <person name="Tsamla T."/>
            <person name="Vassiliev H."/>
            <person name="Vo A."/>
            <person name="Wangchuk T."/>
            <person name="Wangdi T."/>
            <person name="Weiand M."/>
            <person name="Wilkinson J."/>
            <person name="Wilson A."/>
            <person name="Yadav S."/>
            <person name="Young G."/>
            <person name="Yu Q."/>
            <person name="Zembek L."/>
            <person name="Zhong D."/>
            <person name="Zimmer A."/>
            <person name="Zwirko Z."/>
            <person name="Jaffe D.B."/>
            <person name="Alvarez P."/>
            <person name="Brockman W."/>
            <person name="Butler J."/>
            <person name="Chin C."/>
            <person name="Gnerre S."/>
            <person name="Grabherr M."/>
            <person name="Kleber M."/>
            <person name="Mauceli E."/>
            <person name="MacCallum I."/>
        </authorList>
    </citation>
    <scope>NUCLEOTIDE SEQUENCE [LARGE SCALE GENOMIC DNA]</scope>
    <source>
        <strain evidence="3">Tucson 15010-1051.87</strain>
    </source>
</reference>
<keyword evidence="1" id="KW-1133">Transmembrane helix</keyword>
<organism evidence="2 3">
    <name type="scientific">Drosophila virilis</name>
    <name type="common">Fruit fly</name>
    <dbReference type="NCBI Taxonomy" id="7244"/>
    <lineage>
        <taxon>Eukaryota</taxon>
        <taxon>Metazoa</taxon>
        <taxon>Ecdysozoa</taxon>
        <taxon>Arthropoda</taxon>
        <taxon>Hexapoda</taxon>
        <taxon>Insecta</taxon>
        <taxon>Pterygota</taxon>
        <taxon>Neoptera</taxon>
        <taxon>Endopterygota</taxon>
        <taxon>Diptera</taxon>
        <taxon>Brachycera</taxon>
        <taxon>Muscomorpha</taxon>
        <taxon>Ephydroidea</taxon>
        <taxon>Drosophilidae</taxon>
        <taxon>Drosophila</taxon>
    </lineage>
</organism>
<name>B4MAI1_DROVI</name>
<evidence type="ECO:0000313" key="2">
    <source>
        <dbReference type="EMBL" id="EDW66240.1"/>
    </source>
</evidence>
<dbReference type="EMBL" id="CH940655">
    <property type="protein sequence ID" value="EDW66240.1"/>
    <property type="molecule type" value="Genomic_DNA"/>
</dbReference>
<dbReference type="HOGENOM" id="CLU_2136105_0_0_1"/>
<evidence type="ECO:0000256" key="1">
    <source>
        <dbReference type="SAM" id="Phobius"/>
    </source>
</evidence>
<protein>
    <submittedName>
        <fullName evidence="2">Uncharacterized protein</fullName>
    </submittedName>
</protein>
<dbReference type="OrthoDB" id="7928339at2759"/>
<sequence length="109" mass="12690">MCDVQQLLCDLGQTFNKFKELRRIELLKVLGQVRCCECGHRQRMLRARERAGKWPSRTLQLLTACFILMLALLICWLHLARRFNHAQTHGSGGCPPTLFYTYTDCDVYV</sequence>
<dbReference type="OMA" id="TDCDVFY"/>
<dbReference type="Proteomes" id="UP000008792">
    <property type="component" value="Unassembled WGS sequence"/>
</dbReference>
<evidence type="ECO:0000313" key="3">
    <source>
        <dbReference type="Proteomes" id="UP000008792"/>
    </source>
</evidence>
<keyword evidence="3" id="KW-1185">Reference proteome</keyword>
<dbReference type="PhylomeDB" id="B4MAI1"/>
<feature type="transmembrane region" description="Helical" evidence="1">
    <location>
        <begin position="59"/>
        <end position="79"/>
    </location>
</feature>
<accession>B4MAI1</accession>
<dbReference type="KEGG" id="dvi:6634796"/>
<dbReference type="eggNOG" id="ENOG502TDWH">
    <property type="taxonomic scope" value="Eukaryota"/>
</dbReference>
<keyword evidence="1" id="KW-0472">Membrane</keyword>
<proteinExistence type="predicted"/>
<dbReference type="AlphaFoldDB" id="B4MAI1"/>
<keyword evidence="1" id="KW-0812">Transmembrane</keyword>